<name>W9RPU0_9ROSA</name>
<evidence type="ECO:0000313" key="2">
    <source>
        <dbReference type="Proteomes" id="UP000030645"/>
    </source>
</evidence>
<proteinExistence type="predicted"/>
<gene>
    <name evidence="1" type="ORF">L484_006664</name>
</gene>
<dbReference type="AlphaFoldDB" id="W9RPU0"/>
<reference evidence="2" key="1">
    <citation type="submission" date="2013-01" db="EMBL/GenBank/DDBJ databases">
        <title>Draft Genome Sequence of a Mulberry Tree, Morus notabilis C.K. Schneid.</title>
        <authorList>
            <person name="He N."/>
            <person name="Zhao S."/>
        </authorList>
    </citation>
    <scope>NUCLEOTIDE SEQUENCE</scope>
</reference>
<evidence type="ECO:0000313" key="1">
    <source>
        <dbReference type="EMBL" id="EXC02370.1"/>
    </source>
</evidence>
<protein>
    <submittedName>
        <fullName evidence="1">Uncharacterized protein</fullName>
    </submittedName>
</protein>
<keyword evidence="2" id="KW-1185">Reference proteome</keyword>
<dbReference type="EMBL" id="KE345357">
    <property type="protein sequence ID" value="EXC02370.1"/>
    <property type="molecule type" value="Genomic_DNA"/>
</dbReference>
<sequence length="58" mass="6406">MLALSPPLPLSPNCDPRHWAGQRHPVFSAQFKRRRLSVVLATIASLGLCEACRHQSAL</sequence>
<organism evidence="1 2">
    <name type="scientific">Morus notabilis</name>
    <dbReference type="NCBI Taxonomy" id="981085"/>
    <lineage>
        <taxon>Eukaryota</taxon>
        <taxon>Viridiplantae</taxon>
        <taxon>Streptophyta</taxon>
        <taxon>Embryophyta</taxon>
        <taxon>Tracheophyta</taxon>
        <taxon>Spermatophyta</taxon>
        <taxon>Magnoliopsida</taxon>
        <taxon>eudicotyledons</taxon>
        <taxon>Gunneridae</taxon>
        <taxon>Pentapetalae</taxon>
        <taxon>rosids</taxon>
        <taxon>fabids</taxon>
        <taxon>Rosales</taxon>
        <taxon>Moraceae</taxon>
        <taxon>Moreae</taxon>
        <taxon>Morus</taxon>
    </lineage>
</organism>
<accession>W9RPU0</accession>
<dbReference type="Proteomes" id="UP000030645">
    <property type="component" value="Unassembled WGS sequence"/>
</dbReference>